<proteinExistence type="predicted"/>
<feature type="transmembrane region" description="Helical" evidence="2">
    <location>
        <begin position="194"/>
        <end position="216"/>
    </location>
</feature>
<dbReference type="EMBL" id="CAJVPI010000951">
    <property type="protein sequence ID" value="CAG8584578.1"/>
    <property type="molecule type" value="Genomic_DNA"/>
</dbReference>
<protein>
    <submittedName>
        <fullName evidence="3">5087_t:CDS:1</fullName>
    </submittedName>
</protein>
<accession>A0A9N9G4Q0</accession>
<comment type="caution">
    <text evidence="3">The sequence shown here is derived from an EMBL/GenBank/DDBJ whole genome shotgun (WGS) entry which is preliminary data.</text>
</comment>
<feature type="region of interest" description="Disordered" evidence="1">
    <location>
        <begin position="1"/>
        <end position="23"/>
    </location>
</feature>
<keyword evidence="4" id="KW-1185">Reference proteome</keyword>
<keyword evidence="2" id="KW-0812">Transmembrane</keyword>
<feature type="transmembrane region" description="Helical" evidence="2">
    <location>
        <begin position="78"/>
        <end position="102"/>
    </location>
</feature>
<dbReference type="AlphaFoldDB" id="A0A9N9G4Q0"/>
<sequence>MLTSQTRPKTPSTEYGPSLTPPTLEEINICHSSIDVELSENTDNAPPLAVAEDSIATTGTGEADNDSNRGRSGHLPPWVLLILTVSILATAAIGISLIQLIIYASYYEEKRRFLIVWCIAESLFRLWAIFFAAINFSAIYAIIHSVGIFLGQGYYLLLVDSLWPAPDPQDVQNKFDDFIRCSGVSSADNYAKSFATTGLVACLINVVTTIPLLCILRHIQKADFEDTN</sequence>
<evidence type="ECO:0000313" key="3">
    <source>
        <dbReference type="EMBL" id="CAG8584578.1"/>
    </source>
</evidence>
<evidence type="ECO:0000256" key="2">
    <source>
        <dbReference type="SAM" id="Phobius"/>
    </source>
</evidence>
<name>A0A9N9G4Q0_9GLOM</name>
<keyword evidence="2" id="KW-1133">Transmembrane helix</keyword>
<evidence type="ECO:0000313" key="4">
    <source>
        <dbReference type="Proteomes" id="UP000789739"/>
    </source>
</evidence>
<reference evidence="3" key="1">
    <citation type="submission" date="2021-06" db="EMBL/GenBank/DDBJ databases">
        <authorList>
            <person name="Kallberg Y."/>
            <person name="Tangrot J."/>
            <person name="Rosling A."/>
        </authorList>
    </citation>
    <scope>NUCLEOTIDE SEQUENCE</scope>
    <source>
        <strain evidence="3">BR232B</strain>
    </source>
</reference>
<feature type="compositionally biased region" description="Polar residues" evidence="1">
    <location>
        <begin position="1"/>
        <end position="15"/>
    </location>
</feature>
<keyword evidence="2" id="KW-0472">Membrane</keyword>
<evidence type="ECO:0000256" key="1">
    <source>
        <dbReference type="SAM" id="MobiDB-lite"/>
    </source>
</evidence>
<organism evidence="3 4">
    <name type="scientific">Paraglomus brasilianum</name>
    <dbReference type="NCBI Taxonomy" id="144538"/>
    <lineage>
        <taxon>Eukaryota</taxon>
        <taxon>Fungi</taxon>
        <taxon>Fungi incertae sedis</taxon>
        <taxon>Mucoromycota</taxon>
        <taxon>Glomeromycotina</taxon>
        <taxon>Glomeromycetes</taxon>
        <taxon>Paraglomerales</taxon>
        <taxon>Paraglomeraceae</taxon>
        <taxon>Paraglomus</taxon>
    </lineage>
</organism>
<dbReference type="Proteomes" id="UP000789739">
    <property type="component" value="Unassembled WGS sequence"/>
</dbReference>
<gene>
    <name evidence="3" type="ORF">PBRASI_LOCUS6802</name>
</gene>